<gene>
    <name evidence="1" type="primary">OJ9003_G05.25</name>
</gene>
<dbReference type="EMBL" id="AP004126">
    <property type="protein sequence ID" value="BAD25210.1"/>
    <property type="molecule type" value="Genomic_DNA"/>
</dbReference>
<accession>Q6H7T9</accession>
<dbReference type="AlphaFoldDB" id="Q6H7T9"/>
<dbReference type="Proteomes" id="UP000000763">
    <property type="component" value="Chromosome 2"/>
</dbReference>
<protein>
    <submittedName>
        <fullName evidence="1">Uncharacterized protein</fullName>
    </submittedName>
</protein>
<evidence type="ECO:0000313" key="2">
    <source>
        <dbReference type="Proteomes" id="UP000000763"/>
    </source>
</evidence>
<reference evidence="2" key="1">
    <citation type="journal article" date="2005" name="Nature">
        <title>The map-based sequence of the rice genome.</title>
        <authorList>
            <consortium name="International rice genome sequencing project (IRGSP)"/>
            <person name="Matsumoto T."/>
            <person name="Wu J."/>
            <person name="Kanamori H."/>
            <person name="Katayose Y."/>
            <person name="Fujisawa M."/>
            <person name="Namiki N."/>
            <person name="Mizuno H."/>
            <person name="Yamamoto K."/>
            <person name="Antonio B.A."/>
            <person name="Baba T."/>
            <person name="Sakata K."/>
            <person name="Nagamura Y."/>
            <person name="Aoki H."/>
            <person name="Arikawa K."/>
            <person name="Arita K."/>
            <person name="Bito T."/>
            <person name="Chiden Y."/>
            <person name="Fujitsuka N."/>
            <person name="Fukunaka R."/>
            <person name="Hamada M."/>
            <person name="Harada C."/>
            <person name="Hayashi A."/>
            <person name="Hijishita S."/>
            <person name="Honda M."/>
            <person name="Hosokawa S."/>
            <person name="Ichikawa Y."/>
            <person name="Idonuma A."/>
            <person name="Iijima M."/>
            <person name="Ikeda M."/>
            <person name="Ikeno M."/>
            <person name="Ito K."/>
            <person name="Ito S."/>
            <person name="Ito T."/>
            <person name="Ito Y."/>
            <person name="Ito Y."/>
            <person name="Iwabuchi A."/>
            <person name="Kamiya K."/>
            <person name="Karasawa W."/>
            <person name="Kurita K."/>
            <person name="Katagiri S."/>
            <person name="Kikuta A."/>
            <person name="Kobayashi H."/>
            <person name="Kobayashi N."/>
            <person name="Machita K."/>
            <person name="Maehara T."/>
            <person name="Masukawa M."/>
            <person name="Mizubayashi T."/>
            <person name="Mukai Y."/>
            <person name="Nagasaki H."/>
            <person name="Nagata Y."/>
            <person name="Naito S."/>
            <person name="Nakashima M."/>
            <person name="Nakama Y."/>
            <person name="Nakamichi Y."/>
            <person name="Nakamura M."/>
            <person name="Meguro A."/>
            <person name="Negishi M."/>
            <person name="Ohta I."/>
            <person name="Ohta T."/>
            <person name="Okamoto M."/>
            <person name="Ono N."/>
            <person name="Saji S."/>
            <person name="Sakaguchi M."/>
            <person name="Sakai K."/>
            <person name="Shibata M."/>
            <person name="Shimokawa T."/>
            <person name="Song J."/>
            <person name="Takazaki Y."/>
            <person name="Terasawa K."/>
            <person name="Tsugane M."/>
            <person name="Tsuji K."/>
            <person name="Ueda S."/>
            <person name="Waki K."/>
            <person name="Yamagata H."/>
            <person name="Yamamoto M."/>
            <person name="Yamamoto S."/>
            <person name="Yamane H."/>
            <person name="Yoshiki S."/>
            <person name="Yoshihara R."/>
            <person name="Yukawa K."/>
            <person name="Zhong H."/>
            <person name="Yano M."/>
            <person name="Yuan Q."/>
            <person name="Ouyang S."/>
            <person name="Liu J."/>
            <person name="Jones K.M."/>
            <person name="Gansberger K."/>
            <person name="Moffat K."/>
            <person name="Hill J."/>
            <person name="Bera J."/>
            <person name="Fadrosh D."/>
            <person name="Jin S."/>
            <person name="Johri S."/>
            <person name="Kim M."/>
            <person name="Overton L."/>
            <person name="Reardon M."/>
            <person name="Tsitrin T."/>
            <person name="Vuong H."/>
            <person name="Weaver B."/>
            <person name="Ciecko A."/>
            <person name="Tallon L."/>
            <person name="Jackson J."/>
            <person name="Pai G."/>
            <person name="Aken S.V."/>
            <person name="Utterback T."/>
            <person name="Reidmuller S."/>
            <person name="Feldblyum T."/>
            <person name="Hsiao J."/>
            <person name="Zismann V."/>
            <person name="Iobst S."/>
            <person name="de Vazeille A.R."/>
            <person name="Buell C.R."/>
            <person name="Ying K."/>
            <person name="Li Y."/>
            <person name="Lu T."/>
            <person name="Huang Y."/>
            <person name="Zhao Q."/>
            <person name="Feng Q."/>
            <person name="Zhang L."/>
            <person name="Zhu J."/>
            <person name="Weng Q."/>
            <person name="Mu J."/>
            <person name="Lu Y."/>
            <person name="Fan D."/>
            <person name="Liu Y."/>
            <person name="Guan J."/>
            <person name="Zhang Y."/>
            <person name="Yu S."/>
            <person name="Liu X."/>
            <person name="Zhang Y."/>
            <person name="Hong G."/>
            <person name="Han B."/>
            <person name="Choisne N."/>
            <person name="Demange N."/>
            <person name="Orjeda G."/>
            <person name="Samain S."/>
            <person name="Cattolico L."/>
            <person name="Pelletier E."/>
            <person name="Couloux A."/>
            <person name="Segurens B."/>
            <person name="Wincker P."/>
            <person name="D'Hont A."/>
            <person name="Scarpelli C."/>
            <person name="Weissenbach J."/>
            <person name="Salanoubat M."/>
            <person name="Quetier F."/>
            <person name="Yu Y."/>
            <person name="Kim H.R."/>
            <person name="Rambo T."/>
            <person name="Currie J."/>
            <person name="Collura K."/>
            <person name="Luo M."/>
            <person name="Yang T."/>
            <person name="Ammiraju J.S.S."/>
            <person name="Engler F."/>
            <person name="Soderlund C."/>
            <person name="Wing R.A."/>
            <person name="Palmer L.E."/>
            <person name="de la Bastide M."/>
            <person name="Spiegel L."/>
            <person name="Nascimento L."/>
            <person name="Zutavern T."/>
            <person name="O'Shaughnessy A."/>
            <person name="Dike S."/>
            <person name="Dedhia N."/>
            <person name="Preston R."/>
            <person name="Balija V."/>
            <person name="McCombie W.R."/>
            <person name="Chow T."/>
            <person name="Chen H."/>
            <person name="Chung M."/>
            <person name="Chen C."/>
            <person name="Shaw J."/>
            <person name="Wu H."/>
            <person name="Hsiao K."/>
            <person name="Chao Y."/>
            <person name="Chu M."/>
            <person name="Cheng C."/>
            <person name="Hour A."/>
            <person name="Lee P."/>
            <person name="Lin S."/>
            <person name="Lin Y."/>
            <person name="Liou J."/>
            <person name="Liu S."/>
            <person name="Hsing Y."/>
            <person name="Raghuvanshi S."/>
            <person name="Mohanty A."/>
            <person name="Bharti A.K."/>
            <person name="Gaur A."/>
            <person name="Gupta V."/>
            <person name="Kumar D."/>
            <person name="Ravi V."/>
            <person name="Vij S."/>
            <person name="Kapur A."/>
            <person name="Khurana P."/>
            <person name="Khurana P."/>
            <person name="Khurana J.P."/>
            <person name="Tyagi A.K."/>
            <person name="Gaikwad K."/>
            <person name="Singh A."/>
            <person name="Dalal V."/>
            <person name="Srivastava S."/>
            <person name="Dixit A."/>
            <person name="Pal A.K."/>
            <person name="Ghazi I.A."/>
            <person name="Yadav M."/>
            <person name="Pandit A."/>
            <person name="Bhargava A."/>
            <person name="Sureshbabu K."/>
            <person name="Batra K."/>
            <person name="Sharma T.R."/>
            <person name="Mohapatra T."/>
            <person name="Singh N.K."/>
            <person name="Messing J."/>
            <person name="Nelson A.B."/>
            <person name="Fuks G."/>
            <person name="Kavchok S."/>
            <person name="Keizer G."/>
            <person name="Linton E."/>
            <person name="Llaca V."/>
            <person name="Song R."/>
            <person name="Tanyolac B."/>
            <person name="Young S."/>
            <person name="Ho-Il K."/>
            <person name="Hahn J.H."/>
            <person name="Sangsakoo G."/>
            <person name="Vanavichit A."/>
            <person name="de Mattos Luiz.A.T."/>
            <person name="Zimmer P.D."/>
            <person name="Malone G."/>
            <person name="Dellagostin O."/>
            <person name="de Oliveira A.C."/>
            <person name="Bevan M."/>
            <person name="Bancroft I."/>
            <person name="Minx P."/>
            <person name="Cordum H."/>
            <person name="Wilson R."/>
            <person name="Cheng Z."/>
            <person name="Jin W."/>
            <person name="Jiang J."/>
            <person name="Leong S.A."/>
            <person name="Iwama H."/>
            <person name="Gojobori T."/>
            <person name="Itoh T."/>
            <person name="Niimura Y."/>
            <person name="Fujii Y."/>
            <person name="Habara T."/>
            <person name="Sakai H."/>
            <person name="Sato Y."/>
            <person name="Wilson G."/>
            <person name="Kumar K."/>
            <person name="McCouch S."/>
            <person name="Juretic N."/>
            <person name="Hoen D."/>
            <person name="Wright S."/>
            <person name="Bruskiewich R."/>
            <person name="Bureau T."/>
            <person name="Miyao A."/>
            <person name="Hirochika H."/>
            <person name="Nishikawa T."/>
            <person name="Kadowaki K."/>
            <person name="Sugiura M."/>
            <person name="Burr B."/>
            <person name="Sasaki T."/>
        </authorList>
    </citation>
    <scope>NUCLEOTIDE SEQUENCE [LARGE SCALE GENOMIC DNA]</scope>
    <source>
        <strain evidence="2">cv. Nipponbare</strain>
    </source>
</reference>
<evidence type="ECO:0000313" key="1">
    <source>
        <dbReference type="EMBL" id="BAD25210.1"/>
    </source>
</evidence>
<sequence>MAATSGELLTHATMVLSLSPILQHKPTASCPPYPPMSDLSKGEIRICHLLIINSTISIHLILAIRLCV</sequence>
<proteinExistence type="predicted"/>
<name>Q6H7T9_ORYSJ</name>
<reference evidence="2" key="2">
    <citation type="journal article" date="2008" name="Nucleic Acids Res.">
        <title>The rice annotation project database (RAP-DB): 2008 update.</title>
        <authorList>
            <consortium name="The rice annotation project (RAP)"/>
        </authorList>
    </citation>
    <scope>GENOME REANNOTATION</scope>
    <source>
        <strain evidence="2">cv. Nipponbare</strain>
    </source>
</reference>
<organism evidence="1 2">
    <name type="scientific">Oryza sativa subsp. japonica</name>
    <name type="common">Rice</name>
    <dbReference type="NCBI Taxonomy" id="39947"/>
    <lineage>
        <taxon>Eukaryota</taxon>
        <taxon>Viridiplantae</taxon>
        <taxon>Streptophyta</taxon>
        <taxon>Embryophyta</taxon>
        <taxon>Tracheophyta</taxon>
        <taxon>Spermatophyta</taxon>
        <taxon>Magnoliopsida</taxon>
        <taxon>Liliopsida</taxon>
        <taxon>Poales</taxon>
        <taxon>Poaceae</taxon>
        <taxon>BOP clade</taxon>
        <taxon>Oryzoideae</taxon>
        <taxon>Oryzeae</taxon>
        <taxon>Oryzinae</taxon>
        <taxon>Oryza</taxon>
        <taxon>Oryza sativa</taxon>
    </lineage>
</organism>